<protein>
    <submittedName>
        <fullName evidence="1">Uncharacterized protein</fullName>
    </submittedName>
</protein>
<dbReference type="EMBL" id="GBRH01258330">
    <property type="protein sequence ID" value="JAD39565.1"/>
    <property type="molecule type" value="Transcribed_RNA"/>
</dbReference>
<sequence>MLMFQSLSGDQSSLLALAPSIMT</sequence>
<dbReference type="AlphaFoldDB" id="A0A0A8ZS21"/>
<evidence type="ECO:0000313" key="1">
    <source>
        <dbReference type="EMBL" id="JAD39565.1"/>
    </source>
</evidence>
<name>A0A0A8ZS21_ARUDO</name>
<accession>A0A0A8ZS21</accession>
<reference evidence="1" key="1">
    <citation type="submission" date="2014-09" db="EMBL/GenBank/DDBJ databases">
        <authorList>
            <person name="Magalhaes I.L.F."/>
            <person name="Oliveira U."/>
            <person name="Santos F.R."/>
            <person name="Vidigal T.H.D.A."/>
            <person name="Brescovit A.D."/>
            <person name="Santos A.J."/>
        </authorList>
    </citation>
    <scope>NUCLEOTIDE SEQUENCE</scope>
    <source>
        <tissue evidence="1">Shoot tissue taken approximately 20 cm above the soil surface</tissue>
    </source>
</reference>
<reference evidence="1" key="2">
    <citation type="journal article" date="2015" name="Data Brief">
        <title>Shoot transcriptome of the giant reed, Arundo donax.</title>
        <authorList>
            <person name="Barrero R.A."/>
            <person name="Guerrero F.D."/>
            <person name="Moolhuijzen P."/>
            <person name="Goolsby J.A."/>
            <person name="Tidwell J."/>
            <person name="Bellgard S.E."/>
            <person name="Bellgard M.I."/>
        </authorList>
    </citation>
    <scope>NUCLEOTIDE SEQUENCE</scope>
    <source>
        <tissue evidence="1">Shoot tissue taken approximately 20 cm above the soil surface</tissue>
    </source>
</reference>
<organism evidence="1">
    <name type="scientific">Arundo donax</name>
    <name type="common">Giant reed</name>
    <name type="synonym">Donax arundinaceus</name>
    <dbReference type="NCBI Taxonomy" id="35708"/>
    <lineage>
        <taxon>Eukaryota</taxon>
        <taxon>Viridiplantae</taxon>
        <taxon>Streptophyta</taxon>
        <taxon>Embryophyta</taxon>
        <taxon>Tracheophyta</taxon>
        <taxon>Spermatophyta</taxon>
        <taxon>Magnoliopsida</taxon>
        <taxon>Liliopsida</taxon>
        <taxon>Poales</taxon>
        <taxon>Poaceae</taxon>
        <taxon>PACMAD clade</taxon>
        <taxon>Arundinoideae</taxon>
        <taxon>Arundineae</taxon>
        <taxon>Arundo</taxon>
    </lineage>
</organism>
<proteinExistence type="predicted"/>